<dbReference type="Pfam" id="PF01936">
    <property type="entry name" value="NYN"/>
    <property type="match status" value="1"/>
</dbReference>
<dbReference type="GO" id="GO:0004540">
    <property type="term" value="F:RNA nuclease activity"/>
    <property type="evidence" value="ECO:0007669"/>
    <property type="project" value="InterPro"/>
</dbReference>
<feature type="domain" description="NYN" evidence="1">
    <location>
        <begin position="3"/>
        <end position="137"/>
    </location>
</feature>
<proteinExistence type="predicted"/>
<reference evidence="2" key="1">
    <citation type="journal article" date="2021" name="PeerJ">
        <title>Extensive microbial diversity within the chicken gut microbiome revealed by metagenomics and culture.</title>
        <authorList>
            <person name="Gilroy R."/>
            <person name="Ravi A."/>
            <person name="Getino M."/>
            <person name="Pursley I."/>
            <person name="Horton D.L."/>
            <person name="Alikhan N.F."/>
            <person name="Baker D."/>
            <person name="Gharbi K."/>
            <person name="Hall N."/>
            <person name="Watson M."/>
            <person name="Adriaenssens E.M."/>
            <person name="Foster-Nyarko E."/>
            <person name="Jarju S."/>
            <person name="Secka A."/>
            <person name="Antonio M."/>
            <person name="Oren A."/>
            <person name="Chaudhuri R.R."/>
            <person name="La Ragione R."/>
            <person name="Hildebrand F."/>
            <person name="Pallen M.J."/>
        </authorList>
    </citation>
    <scope>NUCLEOTIDE SEQUENCE</scope>
    <source>
        <strain evidence="2">Gambia15-2214</strain>
    </source>
</reference>
<dbReference type="PANTHER" id="PTHR35811:SF1">
    <property type="entry name" value="HTH OST-TYPE DOMAIN-CONTAINING PROTEIN"/>
    <property type="match status" value="1"/>
</dbReference>
<evidence type="ECO:0000313" key="3">
    <source>
        <dbReference type="Proteomes" id="UP000823914"/>
    </source>
</evidence>
<dbReference type="CDD" id="cd11297">
    <property type="entry name" value="PIN_LabA-like_N_1"/>
    <property type="match status" value="1"/>
</dbReference>
<dbReference type="InterPro" id="IPR021139">
    <property type="entry name" value="NYN"/>
</dbReference>
<organism evidence="2 3">
    <name type="scientific">Candidatus Treponema excrementipullorum</name>
    <dbReference type="NCBI Taxonomy" id="2838768"/>
    <lineage>
        <taxon>Bacteria</taxon>
        <taxon>Pseudomonadati</taxon>
        <taxon>Spirochaetota</taxon>
        <taxon>Spirochaetia</taxon>
        <taxon>Spirochaetales</taxon>
        <taxon>Treponemataceae</taxon>
        <taxon>Treponema</taxon>
    </lineage>
</organism>
<dbReference type="Proteomes" id="UP000823914">
    <property type="component" value="Unassembled WGS sequence"/>
</dbReference>
<dbReference type="Gene3D" id="3.30.420.610">
    <property type="entry name" value="LOTUS domain-like"/>
    <property type="match status" value="1"/>
</dbReference>
<comment type="caution">
    <text evidence="2">The sequence shown here is derived from an EMBL/GenBank/DDBJ whole genome shotgun (WGS) entry which is preliminary data.</text>
</comment>
<protein>
    <submittedName>
        <fullName evidence="2">NYN domain-containing protein</fullName>
    </submittedName>
</protein>
<dbReference type="AlphaFoldDB" id="A0A9E2L4F4"/>
<dbReference type="Gene3D" id="3.40.50.1010">
    <property type="entry name" value="5'-nuclease"/>
    <property type="match status" value="1"/>
</dbReference>
<sequence length="321" mass="36868">MSKIAVFFDAENVSAEVVPGIISFLSKQGDVLYQRAYADWSSPNMKKWEKQISQTPITAIHQFHHKQEQAVDKVLMMDAVELAIEHDEIDIFAIVASDNGYHSLSRKLRNRGKKVIGVGDKGKCQPIWIQSCNEFRYFDELEYIDEEDMLAQDKTEDSELTEFALEKFLEQAFDMTPSYNNSNAVLLGRFWESVLNKKPDFNVKNYGEKSVKSFISSFENIFKVYDDGKHPPTYFVEKLESGLSHSERKTGVIKKTFKAYRIIEADDGDYFFYVGEINKDFKPKSLTKNTKVDFLVAKLPNPEGTDTKDKNGRATDVRIIE</sequence>
<evidence type="ECO:0000259" key="1">
    <source>
        <dbReference type="Pfam" id="PF01936"/>
    </source>
</evidence>
<name>A0A9E2L4F4_9SPIR</name>
<evidence type="ECO:0000313" key="2">
    <source>
        <dbReference type="EMBL" id="MBU3850481.1"/>
    </source>
</evidence>
<gene>
    <name evidence="2" type="ORF">IAA16_07950</name>
</gene>
<accession>A0A9E2L4F4</accession>
<dbReference type="EMBL" id="JAHLFV010000186">
    <property type="protein sequence ID" value="MBU3850481.1"/>
    <property type="molecule type" value="Genomic_DNA"/>
</dbReference>
<reference evidence="2" key="2">
    <citation type="submission" date="2021-04" db="EMBL/GenBank/DDBJ databases">
        <authorList>
            <person name="Gilroy R."/>
        </authorList>
    </citation>
    <scope>NUCLEOTIDE SEQUENCE</scope>
    <source>
        <strain evidence="2">Gambia15-2214</strain>
    </source>
</reference>
<dbReference type="PANTHER" id="PTHR35811">
    <property type="entry name" value="SLR1870 PROTEIN"/>
    <property type="match status" value="1"/>
</dbReference>
<dbReference type="InterPro" id="IPR041966">
    <property type="entry name" value="LOTUS-like"/>
</dbReference>